<proteinExistence type="predicted"/>
<comment type="caution">
    <text evidence="2">The sequence shown here is derived from an EMBL/GenBank/DDBJ whole genome shotgun (WGS) entry which is preliminary data.</text>
</comment>
<accession>A0ABX0KDK5</accession>
<reference evidence="2 3" key="1">
    <citation type="journal article" date="2020" name="Int. J. Syst. Evol. Microbiol.">
        <title>Novel acetic acid bacteria from cider fermentations: Acetobacter conturbans sp. nov. and Acetobacter fallax sp. nov.</title>
        <authorList>
            <person name="Sombolestani A.S."/>
            <person name="Cleenwerck I."/>
            <person name="Cnockaert M."/>
            <person name="Borremans W."/>
            <person name="Wieme A.D."/>
            <person name="De Vuyst L."/>
            <person name="Vandamme P."/>
        </authorList>
    </citation>
    <scope>NUCLEOTIDE SEQUENCE [LARGE SCALE GENOMIC DNA]</scope>
    <source>
        <strain evidence="2 3">LMG 1637</strain>
    </source>
</reference>
<dbReference type="EMBL" id="WOSW01000023">
    <property type="protein sequence ID" value="NHO33198.1"/>
    <property type="molecule type" value="Genomic_DNA"/>
</dbReference>
<name>A0ABX0KDK5_9PROT</name>
<feature type="compositionally biased region" description="Basic and acidic residues" evidence="1">
    <location>
        <begin position="261"/>
        <end position="278"/>
    </location>
</feature>
<protein>
    <submittedName>
        <fullName evidence="2">Glycosyltransferase</fullName>
    </submittedName>
</protein>
<evidence type="ECO:0000313" key="3">
    <source>
        <dbReference type="Proteomes" id="UP000615326"/>
    </source>
</evidence>
<gene>
    <name evidence="2" type="ORF">GOB84_11625</name>
</gene>
<feature type="region of interest" description="Disordered" evidence="1">
    <location>
        <begin position="261"/>
        <end position="289"/>
    </location>
</feature>
<dbReference type="Gene3D" id="3.40.50.2000">
    <property type="entry name" value="Glycogen Phosphorylase B"/>
    <property type="match status" value="2"/>
</dbReference>
<dbReference type="Pfam" id="PF13692">
    <property type="entry name" value="Glyco_trans_1_4"/>
    <property type="match status" value="1"/>
</dbReference>
<evidence type="ECO:0000256" key="1">
    <source>
        <dbReference type="SAM" id="MobiDB-lite"/>
    </source>
</evidence>
<dbReference type="RefSeq" id="WP_173577725.1">
    <property type="nucleotide sequence ID" value="NZ_WOSW01000023.1"/>
</dbReference>
<evidence type="ECO:0000313" key="2">
    <source>
        <dbReference type="EMBL" id="NHO33198.1"/>
    </source>
</evidence>
<dbReference type="Proteomes" id="UP000615326">
    <property type="component" value="Unassembled WGS sequence"/>
</dbReference>
<sequence>MPAEHLSRPPALPGAVTGFIDLISHVPGQGWRLAGWARHASSPKTPATVAVLWHGEEVARGPAETFRPDLVIPGEADGRHAFEFLIPDTTAPATSPAAFDLIVLPGHIPLRRAGDQPPAPPVALQGSVDIVGRDRIAGWLRNDDVPDTRLGIIVSVDGALIRRVLANRLRTDLRDTGLGDGRYGFDIPLSPPLSADADHMVTITCAETGESLPGSPFHFAATRRFNETFRQHVRQTLGGLASTAHREQALRFLSSELDRLRQTQGRDDARSLATEQHRNARRPGGAASAATPSRILFIDDRAPDPTRDAGSGALLSHMQAAQALGHNVSFIASVTDPGDAPARELEKLGVTCFRAPTYPGVEMLLRAQSGSFDAIYFHRLSNASRYLALARQYMPGARLISSVADLAHLRIERQATIEGRPELKTLAGQERVREHMAAWSSHAVITHSPVEATLLARAVPTASIHVVPWHIAEKPAPLPFPDRHGIAFIAHYGHAPNPDAAKWLAEDIFPRIRKEIPEAELLLIGSAMPDVIVRMNNQPGIRVLGHVSDLTALLRTVRLTIAPLRFGAGIKSKVLESWAAGIPCVTTPMAVEGLTLPPELSACVASSAEALATLTADLYRHQTKAEIVSQAGLSYVKSHLNKEEVRIRLSRALGLPQNRQTT</sequence>
<organism evidence="2 3">
    <name type="scientific">Acetobacter fallax</name>
    <dbReference type="NCBI Taxonomy" id="1737473"/>
    <lineage>
        <taxon>Bacteria</taxon>
        <taxon>Pseudomonadati</taxon>
        <taxon>Pseudomonadota</taxon>
        <taxon>Alphaproteobacteria</taxon>
        <taxon>Acetobacterales</taxon>
        <taxon>Acetobacteraceae</taxon>
        <taxon>Acetobacter</taxon>
    </lineage>
</organism>
<keyword evidence="3" id="KW-1185">Reference proteome</keyword>
<dbReference type="SUPFAM" id="SSF53756">
    <property type="entry name" value="UDP-Glycosyltransferase/glycogen phosphorylase"/>
    <property type="match status" value="1"/>
</dbReference>